<keyword evidence="3" id="KW-0675">Receptor</keyword>
<proteinExistence type="predicted"/>
<feature type="region of interest" description="Disordered" evidence="5">
    <location>
        <begin position="295"/>
        <end position="358"/>
    </location>
</feature>
<feature type="transmembrane region" description="Helical" evidence="6">
    <location>
        <begin position="214"/>
        <end position="235"/>
    </location>
</feature>
<comment type="caution">
    <text evidence="7">The sequence shown here is derived from an EMBL/GenBank/DDBJ whole genome shotgun (WGS) entry which is preliminary data.</text>
</comment>
<dbReference type="Proteomes" id="UP001208570">
    <property type="component" value="Unassembled WGS sequence"/>
</dbReference>
<feature type="transmembrane region" description="Helical" evidence="6">
    <location>
        <begin position="136"/>
        <end position="158"/>
    </location>
</feature>
<sequence length="739" mass="81264">MLDIGACCSQLSIPDIKLGWPAIFLAAVPLLSLATNGCMCAAIGHMKPPHKGGVSWLILSITVCDIVASATLMPLSVAKAHLGVLPGPWWVCDLWLYLALTTLSVVASHLCVLFVETCFAMQPPPWFSSLSHCTGVNLLKVGLAWLAGLAVPTAVMVWRESLTDVRLRSVDDSHTTWTEGDNVDGYASNASTKAGYNRTEAPNTSSCPWITSSIFLITACCYLLPLVISLSMFGVTWCRIQQTQKGVFVRGVRNSNSSTTTDRAVKEALLPTSGSIKENGQKASELAQKLTASFKRSNSSIRRSKRESSMQHRASVLDRHPSLRYSIKRQPSAKSETTRTSMRHSRKSSPNPSHSGLHSDHQALVAKLSWNSAVSDMDRSRSASPGFMEKVPICHSIADLISTHSTDPPAPAFQASNQQQNASYCNLYVEQNKGYNWSSSERLSQNDVTIHALPDQIAQTTEAETDDNAALKQQTLNDRFACGTSYHHSDDIPFADEPELSVPIILKDGSDDPAIVDLEPLPEDETQPAGSSPANLLQEESKGNPAIRHQSSNIDTDDPTKGQIISGVNNDENISSDRHIVQNEDGVSEHNTLNKEPSGLEIALTNTDDNQSINRNLLTASYHYESFSVSEQKSPSDPPRLKQECSSQGQRTRHTIHDVRYLNVTLGIQLLVHYLTWLPFVSFLLNNVKCKSHDAVASQHFFVAAEWTLYVGILIRPFLYIGFHLNLRKAFFAIMRCKT</sequence>
<dbReference type="PANTHER" id="PTHR24248">
    <property type="entry name" value="ADRENERGIC RECEPTOR-RELATED G-PROTEIN COUPLED RECEPTOR"/>
    <property type="match status" value="1"/>
</dbReference>
<protein>
    <recommendedName>
        <fullName evidence="9">G-protein coupled receptors family 1 profile domain-containing protein</fullName>
    </recommendedName>
</protein>
<feature type="transmembrane region" description="Helical" evidence="6">
    <location>
        <begin position="661"/>
        <end position="680"/>
    </location>
</feature>
<evidence type="ECO:0008006" key="9">
    <source>
        <dbReference type="Google" id="ProtNLM"/>
    </source>
</evidence>
<evidence type="ECO:0000256" key="6">
    <source>
        <dbReference type="SAM" id="Phobius"/>
    </source>
</evidence>
<keyword evidence="6" id="KW-0812">Transmembrane</keyword>
<dbReference type="CDD" id="cd00637">
    <property type="entry name" value="7tm_classA_rhodopsin-like"/>
    <property type="match status" value="1"/>
</dbReference>
<name>A0AAD9N2H2_9ANNE</name>
<dbReference type="GO" id="GO:0004930">
    <property type="term" value="F:G protein-coupled receptor activity"/>
    <property type="evidence" value="ECO:0007669"/>
    <property type="project" value="UniProtKB-KW"/>
</dbReference>
<evidence type="ECO:0000313" key="8">
    <source>
        <dbReference type="Proteomes" id="UP001208570"/>
    </source>
</evidence>
<evidence type="ECO:0000256" key="2">
    <source>
        <dbReference type="ARBA" id="ARBA00023040"/>
    </source>
</evidence>
<dbReference type="EMBL" id="JAODUP010000323">
    <property type="protein sequence ID" value="KAK2152636.1"/>
    <property type="molecule type" value="Genomic_DNA"/>
</dbReference>
<keyword evidence="8" id="KW-1185">Reference proteome</keyword>
<feature type="transmembrane region" description="Helical" evidence="6">
    <location>
        <begin position="700"/>
        <end position="719"/>
    </location>
</feature>
<evidence type="ECO:0000256" key="3">
    <source>
        <dbReference type="ARBA" id="ARBA00023170"/>
    </source>
</evidence>
<evidence type="ECO:0000256" key="4">
    <source>
        <dbReference type="ARBA" id="ARBA00023224"/>
    </source>
</evidence>
<feature type="compositionally biased region" description="Basic and acidic residues" evidence="5">
    <location>
        <begin position="306"/>
        <end position="321"/>
    </location>
</feature>
<evidence type="ECO:0000256" key="1">
    <source>
        <dbReference type="ARBA" id="ARBA00004141"/>
    </source>
</evidence>
<feature type="transmembrane region" description="Helical" evidence="6">
    <location>
        <begin position="20"/>
        <end position="44"/>
    </location>
</feature>
<gene>
    <name evidence="7" type="ORF">LSH36_324g03024</name>
</gene>
<dbReference type="GO" id="GO:0005886">
    <property type="term" value="C:plasma membrane"/>
    <property type="evidence" value="ECO:0007669"/>
    <property type="project" value="TreeGrafter"/>
</dbReference>
<keyword evidence="4" id="KW-0807">Transducer</keyword>
<evidence type="ECO:0000313" key="7">
    <source>
        <dbReference type="EMBL" id="KAK2152636.1"/>
    </source>
</evidence>
<keyword evidence="6" id="KW-1133">Transmembrane helix</keyword>
<keyword evidence="2" id="KW-0297">G-protein coupled receptor</keyword>
<feature type="region of interest" description="Disordered" evidence="5">
    <location>
        <begin position="511"/>
        <end position="561"/>
    </location>
</feature>
<feature type="transmembrane region" description="Helical" evidence="6">
    <location>
        <begin position="95"/>
        <end position="115"/>
    </location>
</feature>
<organism evidence="7 8">
    <name type="scientific">Paralvinella palmiformis</name>
    <dbReference type="NCBI Taxonomy" id="53620"/>
    <lineage>
        <taxon>Eukaryota</taxon>
        <taxon>Metazoa</taxon>
        <taxon>Spiralia</taxon>
        <taxon>Lophotrochozoa</taxon>
        <taxon>Annelida</taxon>
        <taxon>Polychaeta</taxon>
        <taxon>Sedentaria</taxon>
        <taxon>Canalipalpata</taxon>
        <taxon>Terebellida</taxon>
        <taxon>Terebelliformia</taxon>
        <taxon>Alvinellidae</taxon>
        <taxon>Paralvinella</taxon>
    </lineage>
</organism>
<reference evidence="7" key="1">
    <citation type="journal article" date="2023" name="Mol. Biol. Evol.">
        <title>Third-Generation Sequencing Reveals the Adaptive Role of the Epigenome in Three Deep-Sea Polychaetes.</title>
        <authorList>
            <person name="Perez M."/>
            <person name="Aroh O."/>
            <person name="Sun Y."/>
            <person name="Lan Y."/>
            <person name="Juniper S.K."/>
            <person name="Young C.R."/>
            <person name="Angers B."/>
            <person name="Qian P.Y."/>
        </authorList>
    </citation>
    <scope>NUCLEOTIDE SEQUENCE</scope>
    <source>
        <strain evidence="7">P08H-3</strain>
    </source>
</reference>
<evidence type="ECO:0000256" key="5">
    <source>
        <dbReference type="SAM" id="MobiDB-lite"/>
    </source>
</evidence>
<feature type="transmembrane region" description="Helical" evidence="6">
    <location>
        <begin position="56"/>
        <end position="75"/>
    </location>
</feature>
<dbReference type="SUPFAM" id="SSF81321">
    <property type="entry name" value="Family A G protein-coupled receptor-like"/>
    <property type="match status" value="1"/>
</dbReference>
<feature type="region of interest" description="Disordered" evidence="5">
    <location>
        <begin position="628"/>
        <end position="649"/>
    </location>
</feature>
<dbReference type="Gene3D" id="1.20.1070.10">
    <property type="entry name" value="Rhodopsin 7-helix transmembrane proteins"/>
    <property type="match status" value="2"/>
</dbReference>
<accession>A0AAD9N2H2</accession>
<dbReference type="AlphaFoldDB" id="A0AAD9N2H2"/>
<comment type="subcellular location">
    <subcellularLocation>
        <location evidence="1">Membrane</location>
        <topology evidence="1">Multi-pass membrane protein</topology>
    </subcellularLocation>
</comment>
<keyword evidence="6" id="KW-0472">Membrane</keyword>